<evidence type="ECO:0000313" key="2">
    <source>
        <dbReference type="Proteomes" id="UP000028980"/>
    </source>
</evidence>
<organism evidence="1 2">
    <name type="scientific">Nonlabens ulvanivorans</name>
    <name type="common">Persicivirga ulvanivorans</name>
    <dbReference type="NCBI Taxonomy" id="906888"/>
    <lineage>
        <taxon>Bacteria</taxon>
        <taxon>Pseudomonadati</taxon>
        <taxon>Bacteroidota</taxon>
        <taxon>Flavobacteriia</taxon>
        <taxon>Flavobacteriales</taxon>
        <taxon>Flavobacteriaceae</taxon>
        <taxon>Nonlabens</taxon>
    </lineage>
</organism>
<evidence type="ECO:0000313" key="1">
    <source>
        <dbReference type="EMBL" id="GAK78088.1"/>
    </source>
</evidence>
<comment type="caution">
    <text evidence="1">The sequence shown here is derived from an EMBL/GenBank/DDBJ whole genome shotgun (WGS) entry which is preliminary data.</text>
</comment>
<accession>A0A081DGP2</accession>
<dbReference type="Proteomes" id="UP000028980">
    <property type="component" value="Unassembled WGS sequence"/>
</dbReference>
<sequence length="197" mass="22733">MKKLLSIIIILLICSCASPKYKVIDFGQFKITVPENWNKYERKGIDSYVGGIITDKNDSLNFDFGRYSADLSKSDYPMVYDSIGLAELTKKERELLPKTKHLIVDDLFKTDVDFREYLQYQTELDSIDCFKAKIITPKNKGYGGTGIYIDSLTGSKEKYNKIGIGFYGWYLNDKTQAEFIKALKTLRFEKYCGQQRI</sequence>
<dbReference type="EMBL" id="BBLG01000028">
    <property type="protein sequence ID" value="GAK78088.1"/>
    <property type="molecule type" value="Genomic_DNA"/>
</dbReference>
<dbReference type="PROSITE" id="PS51257">
    <property type="entry name" value="PROKAR_LIPOPROTEIN"/>
    <property type="match status" value="1"/>
</dbReference>
<dbReference type="AlphaFoldDB" id="A0A081DGP2"/>
<evidence type="ECO:0008006" key="3">
    <source>
        <dbReference type="Google" id="ProtNLM"/>
    </source>
</evidence>
<proteinExistence type="predicted"/>
<reference evidence="1 2" key="1">
    <citation type="journal article" date="2014" name="Genome Announc.">
        <title>Draft Genome Sequences of Marine Flavobacterium Nonlabens Strains NR17, NR24, NR27, NR32, NR33, and Ara13.</title>
        <authorList>
            <person name="Nakanishi M."/>
            <person name="Meirelles P."/>
            <person name="Suzuki R."/>
            <person name="Takatani N."/>
            <person name="Mino S."/>
            <person name="Suda W."/>
            <person name="Oshima K."/>
            <person name="Hattori M."/>
            <person name="Ohkuma M."/>
            <person name="Hosokawa M."/>
            <person name="Miyashita K."/>
            <person name="Thompson F.L."/>
            <person name="Niwa A."/>
            <person name="Sawabe T."/>
            <person name="Sawabe T."/>
        </authorList>
    </citation>
    <scope>NUCLEOTIDE SEQUENCE [LARGE SCALE GENOMIC DNA]</scope>
    <source>
        <strain evidence="2">JCM19296</strain>
    </source>
</reference>
<protein>
    <recommendedName>
        <fullName evidence="3">Lipoprotein</fullName>
    </recommendedName>
</protein>
<dbReference type="RefSeq" id="WP_042272733.1">
    <property type="nucleotide sequence ID" value="NZ_CP138994.1"/>
</dbReference>
<gene>
    <name evidence="1" type="ORF">JCM19296_3702</name>
</gene>
<name>A0A081DGP2_NONUL</name>